<proteinExistence type="predicted"/>
<keyword evidence="3 6" id="KW-0812">Transmembrane</keyword>
<dbReference type="Pfam" id="PF13567">
    <property type="entry name" value="DUF4131"/>
    <property type="match status" value="1"/>
</dbReference>
<dbReference type="AlphaFoldDB" id="A0A927JAQ0"/>
<protein>
    <submittedName>
        <fullName evidence="8">DNA internalization-related competence protein ComEC/Rec2</fullName>
    </submittedName>
</protein>
<dbReference type="Gene3D" id="3.60.15.10">
    <property type="entry name" value="Ribonuclease Z/Hydroxyacylglutathione hydrolase-like"/>
    <property type="match status" value="1"/>
</dbReference>
<feature type="transmembrane region" description="Helical" evidence="6">
    <location>
        <begin position="64"/>
        <end position="83"/>
    </location>
</feature>
<feature type="transmembrane region" description="Helical" evidence="6">
    <location>
        <begin position="255"/>
        <end position="277"/>
    </location>
</feature>
<evidence type="ECO:0000256" key="6">
    <source>
        <dbReference type="SAM" id="Phobius"/>
    </source>
</evidence>
<dbReference type="PANTHER" id="PTHR30619:SF1">
    <property type="entry name" value="RECOMBINATION PROTEIN 2"/>
    <property type="match status" value="1"/>
</dbReference>
<reference evidence="8" key="1">
    <citation type="submission" date="2020-09" db="EMBL/GenBank/DDBJ databases">
        <title>Hoyosella lacisalsi sp. nov., a halotolerant actinobacterium isolated from soil of Lake Gudzhirganskoe.</title>
        <authorList>
            <person name="Yang Q."/>
            <person name="Guo P.Y."/>
            <person name="Liu S.W."/>
            <person name="Li F.N."/>
            <person name="Sun C.H."/>
        </authorList>
    </citation>
    <scope>NUCLEOTIDE SEQUENCE</scope>
    <source>
        <strain evidence="8">G463</strain>
    </source>
</reference>
<evidence type="ECO:0000256" key="1">
    <source>
        <dbReference type="ARBA" id="ARBA00004651"/>
    </source>
</evidence>
<dbReference type="InterPro" id="IPR052159">
    <property type="entry name" value="Competence_DNA_uptake"/>
</dbReference>
<dbReference type="InterPro" id="IPR004477">
    <property type="entry name" value="ComEC_N"/>
</dbReference>
<feature type="transmembrane region" description="Helical" evidence="6">
    <location>
        <begin position="36"/>
        <end position="52"/>
    </location>
</feature>
<feature type="transmembrane region" description="Helical" evidence="6">
    <location>
        <begin position="384"/>
        <end position="406"/>
    </location>
</feature>
<dbReference type="Pfam" id="PF03772">
    <property type="entry name" value="Competence"/>
    <property type="match status" value="1"/>
</dbReference>
<dbReference type="NCBIfam" id="TIGR00360">
    <property type="entry name" value="ComEC_N-term"/>
    <property type="match status" value="1"/>
</dbReference>
<keyword evidence="9" id="KW-1185">Reference proteome</keyword>
<dbReference type="InterPro" id="IPR025405">
    <property type="entry name" value="DUF4131"/>
</dbReference>
<organism evidence="8 9">
    <name type="scientific">Lolliginicoccus lacisalsi</name>
    <dbReference type="NCBI Taxonomy" id="2742202"/>
    <lineage>
        <taxon>Bacteria</taxon>
        <taxon>Bacillati</taxon>
        <taxon>Actinomycetota</taxon>
        <taxon>Actinomycetes</taxon>
        <taxon>Mycobacteriales</taxon>
        <taxon>Hoyosellaceae</taxon>
        <taxon>Lolliginicoccus</taxon>
    </lineage>
</organism>
<evidence type="ECO:0000313" key="8">
    <source>
        <dbReference type="EMBL" id="MBD8505648.1"/>
    </source>
</evidence>
<name>A0A927JAQ0_9ACTN</name>
<feature type="transmembrane region" description="Helical" evidence="6">
    <location>
        <begin position="307"/>
        <end position="323"/>
    </location>
</feature>
<dbReference type="InterPro" id="IPR035681">
    <property type="entry name" value="ComA-like_MBL"/>
</dbReference>
<dbReference type="PANTHER" id="PTHR30619">
    <property type="entry name" value="DNA INTERNALIZATION/COMPETENCE PROTEIN COMEC/REC2"/>
    <property type="match status" value="1"/>
</dbReference>
<dbReference type="NCBIfam" id="TIGR00361">
    <property type="entry name" value="ComEC_Rec2"/>
    <property type="match status" value="1"/>
</dbReference>
<feature type="domain" description="Metallo-beta-lactamase" evidence="7">
    <location>
        <begin position="551"/>
        <end position="723"/>
    </location>
</feature>
<dbReference type="GO" id="GO:0030420">
    <property type="term" value="P:establishment of competence for transformation"/>
    <property type="evidence" value="ECO:0007669"/>
    <property type="project" value="InterPro"/>
</dbReference>
<evidence type="ECO:0000256" key="5">
    <source>
        <dbReference type="ARBA" id="ARBA00023136"/>
    </source>
</evidence>
<keyword evidence="2" id="KW-1003">Cell membrane</keyword>
<sequence>MTTSRSDAATIDVRLVPCAVAAWAATALAIAHGPRAALASMAVVASLAIVLLGRGRASPRRRSIIATACLFWIALAAAGALHAQAVAAHPLRAHATGEPINVQARVLSDPRALDGPARPMWMLRARLEAFTAENRTTVVGGTVTVLAGATDTSSTDRTPNWATLLPGDHVRFTGAITEPSRNDLTVATIFARGAPDLTASTPWWGRAAGHVRDRYREAVAATLDEETAAVLPGIVIGDRSAMPPELREAFVTSSLTHLTVVSGTHVTIVCGAILLAARLATGSRRAAAITAGIALLALVIVCRPEPSVLRAAAMGSVTLLAILSGRRRHALPALCTAVIVLLLLLPQLAVHIGFALSVIATAGLVLLAPPVADWLQRRGLPRRIAAVLAVAIAAQIVTAPLIAAAFGQFSVVGVLANLLVAPIVTVVIVCGYLGLLLAPVSTTLAAVPIWIAGHPTAWIVTVATWCAALPRSSISVPTGIGGLALMLGLTVLCVATMWARPCLAWWRRAPLHHRCVLVLATTIPACLVLMRVALPPSVPPGWLVAACDVGQGDMFAVATGDRSAIVIDAGPDPAAAGQCLDRLGIRTLDAVLLTHLHADHVNGLEALAARGPSTLVIGPGRDPKPALEDLHALAQEHGIPVRTVSAGDTLAFGALRATVLGPDPQLALHHDPNDPSLVLSMTLHEDGPPLLAAGDAEQPAQQWLLDTYPAEELRADIMTVPHHGAATTEPRFLAAVRPSLALIGVGSDNPHGHPRATILDELRRHGTVVARTDKHGTSTVRLTPEGLGIVAEHAGVGMS</sequence>
<evidence type="ECO:0000259" key="7">
    <source>
        <dbReference type="SMART" id="SM00849"/>
    </source>
</evidence>
<keyword evidence="4 6" id="KW-1133">Transmembrane helix</keyword>
<dbReference type="InterPro" id="IPR036866">
    <property type="entry name" value="RibonucZ/Hydroxyglut_hydro"/>
</dbReference>
<feature type="transmembrane region" description="Helical" evidence="6">
    <location>
        <begin position="476"/>
        <end position="499"/>
    </location>
</feature>
<dbReference type="Proteomes" id="UP000642993">
    <property type="component" value="Unassembled WGS sequence"/>
</dbReference>
<evidence type="ECO:0000256" key="3">
    <source>
        <dbReference type="ARBA" id="ARBA00022692"/>
    </source>
</evidence>
<evidence type="ECO:0000313" key="9">
    <source>
        <dbReference type="Proteomes" id="UP000642993"/>
    </source>
</evidence>
<gene>
    <name evidence="8" type="ORF">HT102_03995</name>
</gene>
<keyword evidence="5 6" id="KW-0472">Membrane</keyword>
<dbReference type="Pfam" id="PF00753">
    <property type="entry name" value="Lactamase_B"/>
    <property type="match status" value="1"/>
</dbReference>
<evidence type="ECO:0000256" key="4">
    <source>
        <dbReference type="ARBA" id="ARBA00022989"/>
    </source>
</evidence>
<accession>A0A927JAQ0</accession>
<feature type="transmembrane region" description="Helical" evidence="6">
    <location>
        <begin position="354"/>
        <end position="372"/>
    </location>
</feature>
<evidence type="ECO:0000256" key="2">
    <source>
        <dbReference type="ARBA" id="ARBA00022475"/>
    </source>
</evidence>
<dbReference type="InterPro" id="IPR001279">
    <property type="entry name" value="Metallo-B-lactamas"/>
</dbReference>
<feature type="transmembrane region" description="Helical" evidence="6">
    <location>
        <begin position="284"/>
        <end position="301"/>
    </location>
</feature>
<dbReference type="EMBL" id="JACYWE010000002">
    <property type="protein sequence ID" value="MBD8505648.1"/>
    <property type="molecule type" value="Genomic_DNA"/>
</dbReference>
<feature type="transmembrane region" description="Helical" evidence="6">
    <location>
        <begin position="511"/>
        <end position="534"/>
    </location>
</feature>
<feature type="transmembrane region" description="Helical" evidence="6">
    <location>
        <begin position="330"/>
        <end position="348"/>
    </location>
</feature>
<feature type="transmembrane region" description="Helical" evidence="6">
    <location>
        <begin position="449"/>
        <end position="470"/>
    </location>
</feature>
<comment type="caution">
    <text evidence="8">The sequence shown here is derived from an EMBL/GenBank/DDBJ whole genome shotgun (WGS) entry which is preliminary data.</text>
</comment>
<dbReference type="CDD" id="cd07731">
    <property type="entry name" value="ComA-like_MBL-fold"/>
    <property type="match status" value="1"/>
</dbReference>
<dbReference type="SUPFAM" id="SSF56281">
    <property type="entry name" value="Metallo-hydrolase/oxidoreductase"/>
    <property type="match status" value="1"/>
</dbReference>
<dbReference type="InterPro" id="IPR004797">
    <property type="entry name" value="Competence_ComEC/Rec2"/>
</dbReference>
<dbReference type="RefSeq" id="WP_192038129.1">
    <property type="nucleotide sequence ID" value="NZ_JACYWE010000002.1"/>
</dbReference>
<dbReference type="GO" id="GO:0005886">
    <property type="term" value="C:plasma membrane"/>
    <property type="evidence" value="ECO:0007669"/>
    <property type="project" value="UniProtKB-SubCell"/>
</dbReference>
<comment type="subcellular location">
    <subcellularLocation>
        <location evidence="1">Cell membrane</location>
        <topology evidence="1">Multi-pass membrane protein</topology>
    </subcellularLocation>
</comment>
<feature type="transmembrane region" description="Helical" evidence="6">
    <location>
        <begin position="412"/>
        <end position="437"/>
    </location>
</feature>
<feature type="transmembrane region" description="Helical" evidence="6">
    <location>
        <begin position="12"/>
        <end position="30"/>
    </location>
</feature>
<dbReference type="SMART" id="SM00849">
    <property type="entry name" value="Lactamase_B"/>
    <property type="match status" value="1"/>
</dbReference>